<keyword evidence="2" id="KW-1185">Reference proteome</keyword>
<proteinExistence type="predicted"/>
<name>A0ACB8RQI5_9AGAM</name>
<sequence length="118" mass="12813">MLTRRPARMQRPDRRQREISGGAIGINPPILSSHPTTPPAIFRIPGPGAAPRRTASHLRLPSVVASASRRALPAIYTLPACCFCSQQMHDRPVARYRLSSKLSLPPSFPTLAASSPHS</sequence>
<comment type="caution">
    <text evidence="1">The sequence shown here is derived from an EMBL/GenBank/DDBJ whole genome shotgun (WGS) entry which is preliminary data.</text>
</comment>
<reference evidence="1" key="2">
    <citation type="journal article" date="2022" name="New Phytol.">
        <title>Evolutionary transition to the ectomycorrhizal habit in the genomes of a hyperdiverse lineage of mushroom-forming fungi.</title>
        <authorList>
            <person name="Looney B."/>
            <person name="Miyauchi S."/>
            <person name="Morin E."/>
            <person name="Drula E."/>
            <person name="Courty P.E."/>
            <person name="Kohler A."/>
            <person name="Kuo A."/>
            <person name="LaButti K."/>
            <person name="Pangilinan J."/>
            <person name="Lipzen A."/>
            <person name="Riley R."/>
            <person name="Andreopoulos W."/>
            <person name="He G."/>
            <person name="Johnson J."/>
            <person name="Nolan M."/>
            <person name="Tritt A."/>
            <person name="Barry K.W."/>
            <person name="Grigoriev I.V."/>
            <person name="Nagy L.G."/>
            <person name="Hibbett D."/>
            <person name="Henrissat B."/>
            <person name="Matheny P.B."/>
            <person name="Labbe J."/>
            <person name="Martin F.M."/>
        </authorList>
    </citation>
    <scope>NUCLEOTIDE SEQUENCE</scope>
    <source>
        <strain evidence="1">FP105234-sp</strain>
    </source>
</reference>
<accession>A0ACB8RQI5</accession>
<gene>
    <name evidence="1" type="ORF">FA95DRAFT_1560139</name>
</gene>
<dbReference type="Proteomes" id="UP000814033">
    <property type="component" value="Unassembled WGS sequence"/>
</dbReference>
<evidence type="ECO:0000313" key="2">
    <source>
        <dbReference type="Proteomes" id="UP000814033"/>
    </source>
</evidence>
<reference evidence="1" key="1">
    <citation type="submission" date="2021-02" db="EMBL/GenBank/DDBJ databases">
        <authorList>
            <consortium name="DOE Joint Genome Institute"/>
            <person name="Ahrendt S."/>
            <person name="Looney B.P."/>
            <person name="Miyauchi S."/>
            <person name="Morin E."/>
            <person name="Drula E."/>
            <person name="Courty P.E."/>
            <person name="Chicoki N."/>
            <person name="Fauchery L."/>
            <person name="Kohler A."/>
            <person name="Kuo A."/>
            <person name="Labutti K."/>
            <person name="Pangilinan J."/>
            <person name="Lipzen A."/>
            <person name="Riley R."/>
            <person name="Andreopoulos W."/>
            <person name="He G."/>
            <person name="Johnson J."/>
            <person name="Barry K.W."/>
            <person name="Grigoriev I.V."/>
            <person name="Nagy L."/>
            <person name="Hibbett D."/>
            <person name="Henrissat B."/>
            <person name="Matheny P.B."/>
            <person name="Labbe J."/>
            <person name="Martin F."/>
        </authorList>
    </citation>
    <scope>NUCLEOTIDE SEQUENCE</scope>
    <source>
        <strain evidence="1">FP105234-sp</strain>
    </source>
</reference>
<protein>
    <submittedName>
        <fullName evidence="1">Uncharacterized protein</fullName>
    </submittedName>
</protein>
<organism evidence="1 2">
    <name type="scientific">Auriscalpium vulgare</name>
    <dbReference type="NCBI Taxonomy" id="40419"/>
    <lineage>
        <taxon>Eukaryota</taxon>
        <taxon>Fungi</taxon>
        <taxon>Dikarya</taxon>
        <taxon>Basidiomycota</taxon>
        <taxon>Agaricomycotina</taxon>
        <taxon>Agaricomycetes</taxon>
        <taxon>Russulales</taxon>
        <taxon>Auriscalpiaceae</taxon>
        <taxon>Auriscalpium</taxon>
    </lineage>
</organism>
<evidence type="ECO:0000313" key="1">
    <source>
        <dbReference type="EMBL" id="KAI0046429.1"/>
    </source>
</evidence>
<dbReference type="EMBL" id="MU275926">
    <property type="protein sequence ID" value="KAI0046429.1"/>
    <property type="molecule type" value="Genomic_DNA"/>
</dbReference>